<feature type="chain" id="PRO_5041945695" evidence="1">
    <location>
        <begin position="21"/>
        <end position="163"/>
    </location>
</feature>
<evidence type="ECO:0000313" key="2">
    <source>
        <dbReference type="EMBL" id="CAJ1931263.1"/>
    </source>
</evidence>
<comment type="caution">
    <text evidence="2">The sequence shown here is derived from an EMBL/GenBank/DDBJ whole genome shotgun (WGS) entry which is preliminary data.</text>
</comment>
<keyword evidence="1" id="KW-0732">Signal</keyword>
<dbReference type="EMBL" id="CAKOGP040000136">
    <property type="protein sequence ID" value="CAJ1931263.1"/>
    <property type="molecule type" value="Genomic_DNA"/>
</dbReference>
<feature type="signal peptide" evidence="1">
    <location>
        <begin position="1"/>
        <end position="20"/>
    </location>
</feature>
<evidence type="ECO:0000256" key="1">
    <source>
        <dbReference type="SAM" id="SignalP"/>
    </source>
</evidence>
<organism evidence="2 3">
    <name type="scientific">Cylindrotheca closterium</name>
    <dbReference type="NCBI Taxonomy" id="2856"/>
    <lineage>
        <taxon>Eukaryota</taxon>
        <taxon>Sar</taxon>
        <taxon>Stramenopiles</taxon>
        <taxon>Ochrophyta</taxon>
        <taxon>Bacillariophyta</taxon>
        <taxon>Bacillariophyceae</taxon>
        <taxon>Bacillariophycidae</taxon>
        <taxon>Bacillariales</taxon>
        <taxon>Bacillariaceae</taxon>
        <taxon>Cylindrotheca</taxon>
    </lineage>
</organism>
<name>A0AAD2CNU5_9STRA</name>
<evidence type="ECO:0000313" key="3">
    <source>
        <dbReference type="Proteomes" id="UP001295423"/>
    </source>
</evidence>
<accession>A0AAD2CNU5</accession>
<protein>
    <submittedName>
        <fullName evidence="2">Uncharacterized protein</fullName>
    </submittedName>
</protein>
<dbReference type="Proteomes" id="UP001295423">
    <property type="component" value="Unassembled WGS sequence"/>
</dbReference>
<dbReference type="AlphaFoldDB" id="A0AAD2CNU5"/>
<sequence>MSAISYILAIATILIVPTSAFTTSHKKTARTSSSTAFRMVSREEYLKPHFHTTVRPTTSMLNFDHPASTTMTKSVPSSSSSSSVEQRVHDYCENKGGCDLEEMALLLEDFEQVNHAASSSLFSFDTTQTELRPQEEKGAPVKRKVDLEQHLRRMHEIADMEEH</sequence>
<keyword evidence="3" id="KW-1185">Reference proteome</keyword>
<reference evidence="2" key="1">
    <citation type="submission" date="2023-08" db="EMBL/GenBank/DDBJ databases">
        <authorList>
            <person name="Audoor S."/>
            <person name="Bilcke G."/>
        </authorList>
    </citation>
    <scope>NUCLEOTIDE SEQUENCE</scope>
</reference>
<proteinExistence type="predicted"/>
<gene>
    <name evidence="2" type="ORF">CYCCA115_LOCUS2310</name>
</gene>